<dbReference type="PANTHER" id="PTHR43861:SF1">
    <property type="entry name" value="TRANS-ACONITATE 2-METHYLTRANSFERASE"/>
    <property type="match status" value="1"/>
</dbReference>
<dbReference type="PANTHER" id="PTHR43861">
    <property type="entry name" value="TRANS-ACONITATE 2-METHYLTRANSFERASE-RELATED"/>
    <property type="match status" value="1"/>
</dbReference>
<evidence type="ECO:0000313" key="5">
    <source>
        <dbReference type="Proteomes" id="UP000051565"/>
    </source>
</evidence>
<protein>
    <submittedName>
        <fullName evidence="4">Putative methyltransferase (Putative)</fullName>
    </submittedName>
</protein>
<dbReference type="CDD" id="cd02440">
    <property type="entry name" value="AdoMet_MTases"/>
    <property type="match status" value="1"/>
</dbReference>
<evidence type="ECO:0000259" key="3">
    <source>
        <dbReference type="Pfam" id="PF13649"/>
    </source>
</evidence>
<keyword evidence="5" id="KW-1185">Reference proteome</keyword>
<dbReference type="Gene3D" id="3.40.50.150">
    <property type="entry name" value="Vaccinia Virus protein VP39"/>
    <property type="match status" value="1"/>
</dbReference>
<evidence type="ECO:0000313" key="4">
    <source>
        <dbReference type="EMBL" id="KRN79087.1"/>
    </source>
</evidence>
<keyword evidence="2 4" id="KW-0808">Transferase</keyword>
<dbReference type="OrthoDB" id="9811589at2"/>
<feature type="domain" description="Methyltransferase" evidence="3">
    <location>
        <begin position="37"/>
        <end position="132"/>
    </location>
</feature>
<name>A0A0R2JPM1_9LACO</name>
<evidence type="ECO:0000256" key="1">
    <source>
        <dbReference type="ARBA" id="ARBA00022603"/>
    </source>
</evidence>
<dbReference type="GO" id="GO:0032259">
    <property type="term" value="P:methylation"/>
    <property type="evidence" value="ECO:0007669"/>
    <property type="project" value="UniProtKB-KW"/>
</dbReference>
<dbReference type="STRING" id="53444.AYR59_05910"/>
<organism evidence="4 5">
    <name type="scientific">Fructilactobacillus lindneri DSM 20690 = JCM 11027</name>
    <dbReference type="NCBI Taxonomy" id="1122148"/>
    <lineage>
        <taxon>Bacteria</taxon>
        <taxon>Bacillati</taxon>
        <taxon>Bacillota</taxon>
        <taxon>Bacilli</taxon>
        <taxon>Lactobacillales</taxon>
        <taxon>Lactobacillaceae</taxon>
        <taxon>Fructilactobacillus</taxon>
    </lineage>
</organism>
<accession>A0A0R2JPM1</accession>
<dbReference type="Pfam" id="PF13649">
    <property type="entry name" value="Methyltransf_25"/>
    <property type="match status" value="1"/>
</dbReference>
<dbReference type="RefSeq" id="WP_054646248.1">
    <property type="nucleotide sequence ID" value="NZ_FUXS01000001.1"/>
</dbReference>
<evidence type="ECO:0000256" key="2">
    <source>
        <dbReference type="ARBA" id="ARBA00022679"/>
    </source>
</evidence>
<sequence length="245" mass="28906">MIYSKFATFYDELFDNQLYKRWFSFVANNVKSDASLLDLACGTGRLLVILKQEHYQVVGADLSDDMLTIAQMHLSEKDFFDTELIQANMLDLNGLTNFDDIMCFDDSICYLNNIDEVQEMFSQVHEHLNKGGKFLFDVITPYQTDIKYPGYMYNFHDQDHAFMWTTYTGEQIHSVEHDLSFFEYNEKINAYDEYSETHKERTYELTEYKNALKLAGFNNIKVTSDFGEQKIDDKTTRWFFVCEKV</sequence>
<dbReference type="GO" id="GO:0008168">
    <property type="term" value="F:methyltransferase activity"/>
    <property type="evidence" value="ECO:0007669"/>
    <property type="project" value="UniProtKB-KW"/>
</dbReference>
<keyword evidence="1 4" id="KW-0489">Methyltransferase</keyword>
<comment type="caution">
    <text evidence="4">The sequence shown here is derived from an EMBL/GenBank/DDBJ whole genome shotgun (WGS) entry which is preliminary data.</text>
</comment>
<dbReference type="AlphaFoldDB" id="A0A0R2JPM1"/>
<dbReference type="EMBL" id="JQBT01000032">
    <property type="protein sequence ID" value="KRN79087.1"/>
    <property type="molecule type" value="Genomic_DNA"/>
</dbReference>
<dbReference type="InterPro" id="IPR041698">
    <property type="entry name" value="Methyltransf_25"/>
</dbReference>
<dbReference type="InterPro" id="IPR029063">
    <property type="entry name" value="SAM-dependent_MTases_sf"/>
</dbReference>
<dbReference type="Gene3D" id="2.20.25.110">
    <property type="entry name" value="S-adenosyl-L-methionine-dependent methyltransferases"/>
    <property type="match status" value="1"/>
</dbReference>
<dbReference type="Proteomes" id="UP000051565">
    <property type="component" value="Unassembled WGS sequence"/>
</dbReference>
<dbReference type="GeneID" id="61250373"/>
<reference evidence="4 5" key="1">
    <citation type="journal article" date="2015" name="Genome Announc.">
        <title>Expanding the biotechnology potential of lactobacilli through comparative genomics of 213 strains and associated genera.</title>
        <authorList>
            <person name="Sun Z."/>
            <person name="Harris H.M."/>
            <person name="McCann A."/>
            <person name="Guo C."/>
            <person name="Argimon S."/>
            <person name="Zhang W."/>
            <person name="Yang X."/>
            <person name="Jeffery I.B."/>
            <person name="Cooney J.C."/>
            <person name="Kagawa T.F."/>
            <person name="Liu W."/>
            <person name="Song Y."/>
            <person name="Salvetti E."/>
            <person name="Wrobel A."/>
            <person name="Rasinkangas P."/>
            <person name="Parkhill J."/>
            <person name="Rea M.C."/>
            <person name="O'Sullivan O."/>
            <person name="Ritari J."/>
            <person name="Douillard F.P."/>
            <person name="Paul Ross R."/>
            <person name="Yang R."/>
            <person name="Briner A.E."/>
            <person name="Felis G.E."/>
            <person name="de Vos W.M."/>
            <person name="Barrangou R."/>
            <person name="Klaenhammer T.R."/>
            <person name="Caufield P.W."/>
            <person name="Cui Y."/>
            <person name="Zhang H."/>
            <person name="O'Toole P.W."/>
        </authorList>
    </citation>
    <scope>NUCLEOTIDE SEQUENCE [LARGE SCALE GENOMIC DNA]</scope>
    <source>
        <strain evidence="4 5">DSM 20690</strain>
    </source>
</reference>
<dbReference type="SUPFAM" id="SSF53335">
    <property type="entry name" value="S-adenosyl-L-methionine-dependent methyltransferases"/>
    <property type="match status" value="1"/>
</dbReference>
<proteinExistence type="predicted"/>
<gene>
    <name evidence="4" type="ORF">IV52_GL000492</name>
</gene>
<dbReference type="PATRIC" id="fig|1122148.6.peg.512"/>